<reference evidence="3" key="1">
    <citation type="submission" date="2019-11" db="EMBL/GenBank/DDBJ databases">
        <title>Leishmania tarentolae CDS.</title>
        <authorList>
            <person name="Goto Y."/>
            <person name="Yamagishi J."/>
        </authorList>
    </citation>
    <scope>NUCLEOTIDE SEQUENCE [LARGE SCALE GENOMIC DNA]</scope>
    <source>
        <strain evidence="3">Parrot Tar II</strain>
    </source>
</reference>
<feature type="region of interest" description="Disordered" evidence="1">
    <location>
        <begin position="1"/>
        <end position="147"/>
    </location>
</feature>
<evidence type="ECO:0000256" key="1">
    <source>
        <dbReference type="SAM" id="MobiDB-lite"/>
    </source>
</evidence>
<dbReference type="Proteomes" id="UP000419144">
    <property type="component" value="Unassembled WGS sequence"/>
</dbReference>
<feature type="compositionally biased region" description="Gly residues" evidence="1">
    <location>
        <begin position="375"/>
        <end position="407"/>
    </location>
</feature>
<name>A0A640KMQ6_LEITA</name>
<feature type="compositionally biased region" description="Basic residues" evidence="1">
    <location>
        <begin position="362"/>
        <end position="374"/>
    </location>
</feature>
<keyword evidence="2" id="KW-1133">Transmembrane helix</keyword>
<gene>
    <name evidence="3" type="ORF">LtaPh_2908800</name>
</gene>
<dbReference type="VEuPathDB" id="TriTrypDB:LtaPh_2908800"/>
<dbReference type="AlphaFoldDB" id="A0A640KMQ6"/>
<proteinExistence type="predicted"/>
<feature type="region of interest" description="Disordered" evidence="1">
    <location>
        <begin position="329"/>
        <end position="410"/>
    </location>
</feature>
<feature type="compositionally biased region" description="Acidic residues" evidence="1">
    <location>
        <begin position="72"/>
        <end position="137"/>
    </location>
</feature>
<dbReference type="OrthoDB" id="265338at2759"/>
<evidence type="ECO:0000256" key="2">
    <source>
        <dbReference type="SAM" id="Phobius"/>
    </source>
</evidence>
<comment type="caution">
    <text evidence="3">The sequence shown here is derived from an EMBL/GenBank/DDBJ whole genome shotgun (WGS) entry which is preliminary data.</text>
</comment>
<protein>
    <submittedName>
        <fullName evidence="3">Uncharacterized protein</fullName>
    </submittedName>
</protein>
<feature type="transmembrane region" description="Helical" evidence="2">
    <location>
        <begin position="476"/>
        <end position="497"/>
    </location>
</feature>
<keyword evidence="2" id="KW-0812">Transmembrane</keyword>
<sequence length="508" mass="54436">MDGFDAGAALASDNSSAGTTCPAEAPYLKAAADGDATTGSSPDSPLAAGEPHPSEEDETSLANTIGSVSEKADDDAVTCDNGGDTEADEAEEGEDGLYLEEGEGDDEEDAEDVAEDVEYAEEENADEEYEYEPEEAVADASATPSSSSKPLIITVGTRQYKASAFVKNRGLSYVPGKLKSNPKATFEACTTSAPHNILDCQKLHLANRGVLVRDRFIRLNMLVDNPGKQTLLRHPGRALKMRICRRDVEPQKGETHDLATCSDLHLLPGIVFVGIPGLRTAYFEAELCHNLAFQKLKEEAWETQCGTWCRGARSHVVTTCGFLHYNRGRNYTEKPTPPHRPLAAIPDLTPSRPPQATDSNRRGRGRGRGGRGGRGRGNYCGRGRGNYSGRGRGNYSGRGRGNYSGRGRGSRGAAAIPIPAVFHSGYVAPSQDSAPQASSITTKANGAANHMKLSHDTLAEADWTTDNGDEGNPIDYWMLSVLFVLLGIFVFLLSVALRRKSDTAATIV</sequence>
<evidence type="ECO:0000313" key="3">
    <source>
        <dbReference type="EMBL" id="GET90345.1"/>
    </source>
</evidence>
<keyword evidence="4" id="KW-1185">Reference proteome</keyword>
<keyword evidence="2" id="KW-0472">Membrane</keyword>
<evidence type="ECO:0000313" key="4">
    <source>
        <dbReference type="Proteomes" id="UP000419144"/>
    </source>
</evidence>
<accession>A0A640KMQ6</accession>
<dbReference type="EMBL" id="BLBS01000040">
    <property type="protein sequence ID" value="GET90345.1"/>
    <property type="molecule type" value="Genomic_DNA"/>
</dbReference>
<organism evidence="3 4">
    <name type="scientific">Leishmania tarentolae</name>
    <name type="common">Sauroleishmania tarentolae</name>
    <dbReference type="NCBI Taxonomy" id="5689"/>
    <lineage>
        <taxon>Eukaryota</taxon>
        <taxon>Discoba</taxon>
        <taxon>Euglenozoa</taxon>
        <taxon>Kinetoplastea</taxon>
        <taxon>Metakinetoplastina</taxon>
        <taxon>Trypanosomatida</taxon>
        <taxon>Trypanosomatidae</taxon>
        <taxon>Leishmaniinae</taxon>
        <taxon>Leishmania</taxon>
        <taxon>lizard Leishmania</taxon>
    </lineage>
</organism>